<evidence type="ECO:0000313" key="2">
    <source>
        <dbReference type="EMBL" id="WTP83998.1"/>
    </source>
</evidence>
<evidence type="ECO:0000256" key="1">
    <source>
        <dbReference type="SAM" id="MobiDB-lite"/>
    </source>
</evidence>
<sequence length="72" mass="7686">MPEPEEAGGKVFDLMAALNESVAKAKASRGESSPEVHEQPKRKTTGKKATLKKQPAKKTAAKKASGRRPRSA</sequence>
<evidence type="ECO:0000313" key="3">
    <source>
        <dbReference type="EMBL" id="WTP84036.1"/>
    </source>
</evidence>
<dbReference type="EMBL" id="CP108140">
    <property type="protein sequence ID" value="WTP83998.1"/>
    <property type="molecule type" value="Genomic_DNA"/>
</dbReference>
<protein>
    <submittedName>
        <fullName evidence="4">Uncharacterized protein</fullName>
    </submittedName>
</protein>
<feature type="compositionally biased region" description="Basic residues" evidence="1">
    <location>
        <begin position="42"/>
        <end position="72"/>
    </location>
</feature>
<dbReference type="AlphaFoldDB" id="A0AAU1IBC0"/>
<proteinExistence type="predicted"/>
<organism evidence="4">
    <name type="scientific">Streptomyces sp. NBC_00180</name>
    <dbReference type="NCBI Taxonomy" id="2903632"/>
    <lineage>
        <taxon>Bacteria</taxon>
        <taxon>Bacillati</taxon>
        <taxon>Actinomycetota</taxon>
        <taxon>Actinomycetes</taxon>
        <taxon>Kitasatosporales</taxon>
        <taxon>Streptomycetaceae</taxon>
        <taxon>Streptomyces</taxon>
    </lineage>
</organism>
<dbReference type="EMBL" id="CP108140">
    <property type="protein sequence ID" value="WTP84036.1"/>
    <property type="molecule type" value="Genomic_DNA"/>
</dbReference>
<name>A0AAU1IBC0_9ACTN</name>
<feature type="compositionally biased region" description="Basic and acidic residues" evidence="1">
    <location>
        <begin position="28"/>
        <end position="41"/>
    </location>
</feature>
<evidence type="ECO:0000313" key="4">
    <source>
        <dbReference type="EMBL" id="WTP91802.1"/>
    </source>
</evidence>
<feature type="region of interest" description="Disordered" evidence="1">
    <location>
        <begin position="22"/>
        <end position="72"/>
    </location>
</feature>
<reference evidence="4" key="1">
    <citation type="submission" date="2022-10" db="EMBL/GenBank/DDBJ databases">
        <title>The complete genomes of actinobacterial strains from the NBC collection.</title>
        <authorList>
            <person name="Joergensen T.S."/>
            <person name="Alvarez Arevalo M."/>
            <person name="Sterndorff E.B."/>
            <person name="Faurdal D."/>
            <person name="Vuksanovic O."/>
            <person name="Mourched A.-S."/>
            <person name="Charusanti P."/>
            <person name="Shaw S."/>
            <person name="Blin K."/>
            <person name="Weber T."/>
        </authorList>
    </citation>
    <scope>NUCLEOTIDE SEQUENCE</scope>
    <source>
        <strain evidence="4">NBC 00180</strain>
    </source>
</reference>
<evidence type="ECO:0000313" key="5">
    <source>
        <dbReference type="EMBL" id="WTP91839.1"/>
    </source>
</evidence>
<dbReference type="EMBL" id="CP108140">
    <property type="protein sequence ID" value="WTP91839.1"/>
    <property type="molecule type" value="Genomic_DNA"/>
</dbReference>
<gene>
    <name evidence="2" type="ORF">OG477_00730</name>
    <name evidence="3" type="ORF">OG477_01000</name>
    <name evidence="4" type="ORF">OG477_44340</name>
    <name evidence="5" type="ORF">OG477_44610</name>
</gene>
<dbReference type="EMBL" id="CP108140">
    <property type="protein sequence ID" value="WTP91802.1"/>
    <property type="molecule type" value="Genomic_DNA"/>
</dbReference>
<accession>A0AAU1IBC0</accession>